<evidence type="ECO:0000259" key="1">
    <source>
        <dbReference type="Pfam" id="PF18737"/>
    </source>
</evidence>
<dbReference type="AlphaFoldDB" id="A0A1B7W238"/>
<accession>A0A1B7W238</accession>
<dbReference type="EMBL" id="LJOY01000002">
    <property type="protein sequence ID" value="OBQ27340.1"/>
    <property type="molecule type" value="Genomic_DNA"/>
</dbReference>
<gene>
    <name evidence="2" type="ORF">AN481_00825</name>
</gene>
<dbReference type="PATRIC" id="fig|1710894.3.peg.3525"/>
<evidence type="ECO:0000313" key="3">
    <source>
        <dbReference type="Proteomes" id="UP000092382"/>
    </source>
</evidence>
<dbReference type="STRING" id="1803587.GCA_001593825_02207"/>
<dbReference type="InterPro" id="IPR040788">
    <property type="entry name" value="HEPN_MAE_28990"/>
</dbReference>
<sequence length="230" mass="26691">MQTVILDFNTRVEEVNKYFNFLEQLSTEKTKLAVLENSGEHRIKPIDSELEKTLKANGYLLLYNLVESTMRNAIEAIFEELKSSKVSFNSLRIEVKKIVLYNFKNRSLDNVHSRITDISTDIIKEGFNRRKLFSGNVNRKQIAKTAREYGFSCDTDYTKTNHGENLDAVMEKRNDLAHGNKSFANVGRNVTIGDILQIKEEVVEYLRQILTNIENYLENQEYLHSDNRSI</sequence>
<proteinExistence type="predicted"/>
<reference evidence="2 3" key="1">
    <citation type="submission" date="2015-09" db="EMBL/GenBank/DDBJ databases">
        <title>Whole genome shotgun sequence assembly of Aphanizomenon flos-aquae UKL13.</title>
        <authorList>
            <person name="Driscoll C."/>
        </authorList>
    </citation>
    <scope>NUCLEOTIDE SEQUENCE [LARGE SCALE GENOMIC DNA]</scope>
    <source>
        <strain evidence="2">MDT13</strain>
    </source>
</reference>
<name>A0A1B7W238_APHFL</name>
<organism evidence="2 3">
    <name type="scientific">Aphanizomenon flos-aquae LD13</name>
    <dbReference type="NCBI Taxonomy" id="1710894"/>
    <lineage>
        <taxon>Bacteria</taxon>
        <taxon>Bacillati</taxon>
        <taxon>Cyanobacteriota</taxon>
        <taxon>Cyanophyceae</taxon>
        <taxon>Nostocales</taxon>
        <taxon>Aphanizomenonaceae</taxon>
        <taxon>Aphanizomenon</taxon>
    </lineage>
</organism>
<dbReference type="Proteomes" id="UP000092382">
    <property type="component" value="Unassembled WGS sequence"/>
</dbReference>
<evidence type="ECO:0000313" key="2">
    <source>
        <dbReference type="EMBL" id="OBQ27340.1"/>
    </source>
</evidence>
<protein>
    <recommendedName>
        <fullName evidence="1">MAE-28990/MAE-18760-like HEPN domain-containing protein</fullName>
    </recommendedName>
</protein>
<comment type="caution">
    <text evidence="2">The sequence shown here is derived from an EMBL/GenBank/DDBJ whole genome shotgun (WGS) entry which is preliminary data.</text>
</comment>
<feature type="domain" description="MAE-28990/MAE-18760-like HEPN" evidence="1">
    <location>
        <begin position="3"/>
        <end position="222"/>
    </location>
</feature>
<dbReference type="Pfam" id="PF18737">
    <property type="entry name" value="HEPN_MAE_28990"/>
    <property type="match status" value="1"/>
</dbReference>